<protein>
    <submittedName>
        <fullName evidence="1">Unannotated protein</fullName>
    </submittedName>
</protein>
<accession>A0A6J6C316</accession>
<sequence length="82" mass="8521">MTVPASPQLMVAGPVMGCGMISHPRTGECGSSRSLPPIPSDRSAAAMYIVSRACNGRQILEGPSLIAAKIRARLVMDLDPGT</sequence>
<gene>
    <name evidence="1" type="ORF">UFOPK1446_00673</name>
</gene>
<dbReference type="AlphaFoldDB" id="A0A6J6C316"/>
<evidence type="ECO:0000313" key="1">
    <source>
        <dbReference type="EMBL" id="CAB4545437.1"/>
    </source>
</evidence>
<proteinExistence type="predicted"/>
<name>A0A6J6C316_9ZZZZ</name>
<dbReference type="EMBL" id="CAEZSO010000122">
    <property type="protein sequence ID" value="CAB4545437.1"/>
    <property type="molecule type" value="Genomic_DNA"/>
</dbReference>
<reference evidence="1" key="1">
    <citation type="submission" date="2020-05" db="EMBL/GenBank/DDBJ databases">
        <authorList>
            <person name="Chiriac C."/>
            <person name="Salcher M."/>
            <person name="Ghai R."/>
            <person name="Kavagutti S V."/>
        </authorList>
    </citation>
    <scope>NUCLEOTIDE SEQUENCE</scope>
</reference>
<organism evidence="1">
    <name type="scientific">freshwater metagenome</name>
    <dbReference type="NCBI Taxonomy" id="449393"/>
    <lineage>
        <taxon>unclassified sequences</taxon>
        <taxon>metagenomes</taxon>
        <taxon>ecological metagenomes</taxon>
    </lineage>
</organism>